<dbReference type="InterPro" id="IPR013087">
    <property type="entry name" value="Znf_C2H2_type"/>
</dbReference>
<reference evidence="3" key="1">
    <citation type="submission" date="2021-01" db="EMBL/GenBank/DDBJ databases">
        <authorList>
            <person name="Corre E."/>
            <person name="Pelletier E."/>
            <person name="Niang G."/>
            <person name="Scheremetjew M."/>
            <person name="Finn R."/>
            <person name="Kale V."/>
            <person name="Holt S."/>
            <person name="Cochrane G."/>
            <person name="Meng A."/>
            <person name="Brown T."/>
            <person name="Cohen L."/>
        </authorList>
    </citation>
    <scope>NUCLEOTIDE SEQUENCE</scope>
    <source>
        <strain evidence="3">CCMP1381</strain>
    </source>
</reference>
<feature type="compositionally biased region" description="Basic and acidic residues" evidence="1">
    <location>
        <begin position="155"/>
        <end position="170"/>
    </location>
</feature>
<dbReference type="PANTHER" id="PTHR47251:SF1">
    <property type="entry name" value="FINGER DOMAIN PROTEIN, PUTATIVE (AFU_ORTHOLOGUE AFUA_3G04180)-RELATED"/>
    <property type="match status" value="1"/>
</dbReference>
<dbReference type="InterPro" id="IPR000467">
    <property type="entry name" value="G_patch_dom"/>
</dbReference>
<name>A0A7S2H4X4_9STRA</name>
<gene>
    <name evidence="3" type="ORF">DSPE1174_LOCUS29801</name>
</gene>
<protein>
    <recommendedName>
        <fullName evidence="2">G-patch domain-containing protein</fullName>
    </recommendedName>
</protein>
<dbReference type="Pfam" id="PF01585">
    <property type="entry name" value="G-patch"/>
    <property type="match status" value="1"/>
</dbReference>
<evidence type="ECO:0000313" key="3">
    <source>
        <dbReference type="EMBL" id="CAD9480617.1"/>
    </source>
</evidence>
<dbReference type="AlphaFoldDB" id="A0A7S2H4X4"/>
<feature type="compositionally biased region" description="Low complexity" evidence="1">
    <location>
        <begin position="182"/>
        <end position="212"/>
    </location>
</feature>
<sequence>MAASAEVPIPQSNRGYKLLLKMGWKEGQGMGSADQGIKAPVTVTPNDTQLGLGKARQYDSIVEETARETGEKRRRLEEDENITLLKKEKMVRTAEIKQAVKEELKEFWCHWCNKQYKNIAEWHVHLQSWGHVHSRNMKELREKDAQRRNSSMGSAEEKRRKEAKREERALAKRMQAAGVDNSAASTSQCTSRSSLSQANAVTSIASTTSIASRGTWGMSEATVEESSDHNQQQQPPTMSAGGGGLSWAATKSTSGEKKTASSSSKSGGFSFSFMKR</sequence>
<dbReference type="SMART" id="SM00443">
    <property type="entry name" value="G_patch"/>
    <property type="match status" value="1"/>
</dbReference>
<organism evidence="3">
    <name type="scientific">Octactis speculum</name>
    <dbReference type="NCBI Taxonomy" id="3111310"/>
    <lineage>
        <taxon>Eukaryota</taxon>
        <taxon>Sar</taxon>
        <taxon>Stramenopiles</taxon>
        <taxon>Ochrophyta</taxon>
        <taxon>Dictyochophyceae</taxon>
        <taxon>Dictyochales</taxon>
        <taxon>Dictyochaceae</taxon>
        <taxon>Octactis</taxon>
    </lineage>
</organism>
<evidence type="ECO:0000256" key="1">
    <source>
        <dbReference type="SAM" id="MobiDB-lite"/>
    </source>
</evidence>
<feature type="domain" description="G-patch" evidence="2">
    <location>
        <begin position="11"/>
        <end position="57"/>
    </location>
</feature>
<dbReference type="PANTHER" id="PTHR47251">
    <property type="entry name" value="FINGER DOMAIN PROTEIN, PUTATIVE (AFU_ORTHOLOGUE AFUA_3G04180)-RELATED"/>
    <property type="match status" value="1"/>
</dbReference>
<dbReference type="GO" id="GO:0003676">
    <property type="term" value="F:nucleic acid binding"/>
    <property type="evidence" value="ECO:0007669"/>
    <property type="project" value="InterPro"/>
</dbReference>
<feature type="region of interest" description="Disordered" evidence="1">
    <location>
        <begin position="141"/>
        <end position="276"/>
    </location>
</feature>
<proteinExistence type="predicted"/>
<accession>A0A7S2H4X4</accession>
<dbReference type="PROSITE" id="PS00028">
    <property type="entry name" value="ZINC_FINGER_C2H2_1"/>
    <property type="match status" value="1"/>
</dbReference>
<dbReference type="EMBL" id="HBGS01057151">
    <property type="protein sequence ID" value="CAD9480617.1"/>
    <property type="molecule type" value="Transcribed_RNA"/>
</dbReference>
<evidence type="ECO:0000259" key="2">
    <source>
        <dbReference type="PROSITE" id="PS50174"/>
    </source>
</evidence>
<dbReference type="PROSITE" id="PS50174">
    <property type="entry name" value="G_PATCH"/>
    <property type="match status" value="1"/>
</dbReference>
<feature type="compositionally biased region" description="Low complexity" evidence="1">
    <location>
        <begin position="260"/>
        <end position="276"/>
    </location>
</feature>